<dbReference type="PANTHER" id="PTHR43823:SF3">
    <property type="entry name" value="MULTIDRUG EXPORT PROTEIN MEPA"/>
    <property type="match status" value="1"/>
</dbReference>
<dbReference type="Pfam" id="PF01554">
    <property type="entry name" value="MatE"/>
    <property type="match status" value="2"/>
</dbReference>
<proteinExistence type="predicted"/>
<feature type="transmembrane region" description="Helical" evidence="7">
    <location>
        <begin position="239"/>
        <end position="263"/>
    </location>
</feature>
<comment type="subcellular location">
    <subcellularLocation>
        <location evidence="1">Cell membrane</location>
        <topology evidence="1">Multi-pass membrane protein</topology>
    </subcellularLocation>
</comment>
<evidence type="ECO:0000256" key="1">
    <source>
        <dbReference type="ARBA" id="ARBA00004651"/>
    </source>
</evidence>
<dbReference type="AlphaFoldDB" id="A0A564T6Y3"/>
<protein>
    <submittedName>
        <fullName evidence="8">Multidrug export protein MepA</fullName>
    </submittedName>
</protein>
<feature type="transmembrane region" description="Helical" evidence="7">
    <location>
        <begin position="418"/>
        <end position="438"/>
    </location>
</feature>
<feature type="transmembrane region" description="Helical" evidence="7">
    <location>
        <begin position="391"/>
        <end position="412"/>
    </location>
</feature>
<evidence type="ECO:0000256" key="5">
    <source>
        <dbReference type="ARBA" id="ARBA00022989"/>
    </source>
</evidence>
<reference evidence="8 9" key="1">
    <citation type="submission" date="2019-07" db="EMBL/GenBank/DDBJ databases">
        <authorList>
            <person name="Hibberd C M."/>
            <person name="Gehrig L. J."/>
            <person name="Chang H.-W."/>
            <person name="Venkatesh S."/>
        </authorList>
    </citation>
    <scope>NUCLEOTIDE SEQUENCE [LARGE SCALE GENOMIC DNA]</scope>
    <source>
        <strain evidence="8">Ruminococcus_torques_SSTS_Bg7063</strain>
    </source>
</reference>
<accession>A0A564T6Y3</accession>
<dbReference type="InterPro" id="IPR048279">
    <property type="entry name" value="MdtK-like"/>
</dbReference>
<sequence length="441" mass="47647">MTTTTPCSATTAEKVFPTFIRYVSANVLGMIGYSCYILADTFFVARGIGSDAIAALNLVLPAFSLLNGTGLMIGMGAAARYSLSSGRADSKIHRTIFTQALQLAFIAMLFFFSIGLFFARPLCVLLGADGTTLPHAIPYISILLMFSPLFLCNNLLNCFVRNDGEPRLSMTAMLVGSLTNIVLDYIFIYPMQLGMTGAALATATAPLVGMSILSMHFWKKKNQFHLVKTRIHLKTAVDICRLGVSSLVAELSSGIVILVFNMLTLKFSGTIGLAAYSILANIALVLVAIFTGIGQGIQPIVSSHPGKNGAPVRHQVRRYALSTALLMAFIAYLVVFVFAVPIADLFNKDKNPLLTSMAAEGMRIYFVSLFFSGINMVSATYLSASDQPVPGFIISILRGLVLILPIAFLLAALFGMTGIWLCLPVTEAIVCVVTFFFLRKF</sequence>
<dbReference type="GO" id="GO:0015297">
    <property type="term" value="F:antiporter activity"/>
    <property type="evidence" value="ECO:0007669"/>
    <property type="project" value="InterPro"/>
</dbReference>
<evidence type="ECO:0000256" key="3">
    <source>
        <dbReference type="ARBA" id="ARBA00022475"/>
    </source>
</evidence>
<keyword evidence="4 7" id="KW-0812">Transmembrane</keyword>
<dbReference type="PANTHER" id="PTHR43823">
    <property type="entry name" value="SPORULATION PROTEIN YKVU"/>
    <property type="match status" value="1"/>
</dbReference>
<feature type="transmembrane region" description="Helical" evidence="7">
    <location>
        <begin position="19"/>
        <end position="39"/>
    </location>
</feature>
<keyword evidence="2" id="KW-0813">Transport</keyword>
<dbReference type="GO" id="GO:0042910">
    <property type="term" value="F:xenobiotic transmembrane transporter activity"/>
    <property type="evidence" value="ECO:0007669"/>
    <property type="project" value="InterPro"/>
</dbReference>
<feature type="transmembrane region" description="Helical" evidence="7">
    <location>
        <begin position="197"/>
        <end position="218"/>
    </location>
</feature>
<gene>
    <name evidence="8" type="primary">mepA_3</name>
    <name evidence="8" type="ORF">RTSSTS7063_01014</name>
</gene>
<name>A0A564T6Y3_9FIRM</name>
<dbReference type="InterPro" id="IPR051327">
    <property type="entry name" value="MATE_MepA_subfamily"/>
</dbReference>
<keyword evidence="9" id="KW-1185">Reference proteome</keyword>
<evidence type="ECO:0000313" key="9">
    <source>
        <dbReference type="Proteomes" id="UP000363661"/>
    </source>
</evidence>
<feature type="transmembrane region" description="Helical" evidence="7">
    <location>
        <begin position="319"/>
        <end position="343"/>
    </location>
</feature>
<dbReference type="PIRSF" id="PIRSF006603">
    <property type="entry name" value="DinF"/>
    <property type="match status" value="1"/>
</dbReference>
<dbReference type="InterPro" id="IPR002528">
    <property type="entry name" value="MATE_fam"/>
</dbReference>
<dbReference type="RefSeq" id="WP_144366727.1">
    <property type="nucleotide sequence ID" value="NZ_CABHNA010000041.1"/>
</dbReference>
<feature type="transmembrane region" description="Helical" evidence="7">
    <location>
        <begin position="363"/>
        <end position="384"/>
    </location>
</feature>
<evidence type="ECO:0000256" key="4">
    <source>
        <dbReference type="ARBA" id="ARBA00022692"/>
    </source>
</evidence>
<evidence type="ECO:0000256" key="7">
    <source>
        <dbReference type="SAM" id="Phobius"/>
    </source>
</evidence>
<dbReference type="NCBIfam" id="TIGR00797">
    <property type="entry name" value="matE"/>
    <property type="match status" value="1"/>
</dbReference>
<feature type="transmembrane region" description="Helical" evidence="7">
    <location>
        <begin position="59"/>
        <end position="79"/>
    </location>
</feature>
<keyword evidence="3" id="KW-1003">Cell membrane</keyword>
<dbReference type="EMBL" id="CABHNA010000041">
    <property type="protein sequence ID" value="VUX03180.1"/>
    <property type="molecule type" value="Genomic_DNA"/>
</dbReference>
<keyword evidence="6 7" id="KW-0472">Membrane</keyword>
<feature type="transmembrane region" description="Helical" evidence="7">
    <location>
        <begin position="172"/>
        <end position="191"/>
    </location>
</feature>
<organism evidence="8 9">
    <name type="scientific">[Ruminococcus] torques</name>
    <dbReference type="NCBI Taxonomy" id="33039"/>
    <lineage>
        <taxon>Bacteria</taxon>
        <taxon>Bacillati</taxon>
        <taxon>Bacillota</taxon>
        <taxon>Clostridia</taxon>
        <taxon>Lachnospirales</taxon>
        <taxon>Lachnospiraceae</taxon>
        <taxon>Mediterraneibacter</taxon>
    </lineage>
</organism>
<keyword evidence="5 7" id="KW-1133">Transmembrane helix</keyword>
<evidence type="ECO:0000313" key="8">
    <source>
        <dbReference type="EMBL" id="VUX03180.1"/>
    </source>
</evidence>
<evidence type="ECO:0000256" key="2">
    <source>
        <dbReference type="ARBA" id="ARBA00022448"/>
    </source>
</evidence>
<feature type="transmembrane region" description="Helical" evidence="7">
    <location>
        <begin position="139"/>
        <end position="160"/>
    </location>
</feature>
<feature type="transmembrane region" description="Helical" evidence="7">
    <location>
        <begin position="100"/>
        <end position="119"/>
    </location>
</feature>
<dbReference type="GO" id="GO:0005886">
    <property type="term" value="C:plasma membrane"/>
    <property type="evidence" value="ECO:0007669"/>
    <property type="project" value="UniProtKB-SubCell"/>
</dbReference>
<dbReference type="Proteomes" id="UP000363661">
    <property type="component" value="Unassembled WGS sequence"/>
</dbReference>
<evidence type="ECO:0000256" key="6">
    <source>
        <dbReference type="ARBA" id="ARBA00023136"/>
    </source>
</evidence>
<feature type="transmembrane region" description="Helical" evidence="7">
    <location>
        <begin position="275"/>
        <end position="298"/>
    </location>
</feature>